<dbReference type="InterPro" id="IPR013087">
    <property type="entry name" value="Znf_C2H2_type"/>
</dbReference>
<dbReference type="Gene3D" id="3.40.50.1390">
    <property type="entry name" value="Resolvase, N-terminal catalytic domain"/>
    <property type="match status" value="1"/>
</dbReference>
<evidence type="ECO:0000313" key="2">
    <source>
        <dbReference type="EMBL" id="QDT52253.1"/>
    </source>
</evidence>
<dbReference type="PANTHER" id="PTHR30461:SF23">
    <property type="entry name" value="DNA RECOMBINASE-RELATED"/>
    <property type="match status" value="1"/>
</dbReference>
<dbReference type="CDD" id="cd00338">
    <property type="entry name" value="Ser_Recombinase"/>
    <property type="match status" value="1"/>
</dbReference>
<dbReference type="InterPro" id="IPR036162">
    <property type="entry name" value="Resolvase-like_N_sf"/>
</dbReference>
<name>A0A517S830_9PLAN</name>
<dbReference type="GO" id="GO:0003677">
    <property type="term" value="F:DNA binding"/>
    <property type="evidence" value="ECO:0007669"/>
    <property type="project" value="InterPro"/>
</dbReference>
<dbReference type="PROSITE" id="PS00028">
    <property type="entry name" value="ZINC_FINGER_C2H2_1"/>
    <property type="match status" value="1"/>
</dbReference>
<dbReference type="GO" id="GO:0000150">
    <property type="term" value="F:DNA strand exchange activity"/>
    <property type="evidence" value="ECO:0007669"/>
    <property type="project" value="InterPro"/>
</dbReference>
<dbReference type="AlphaFoldDB" id="A0A517S830"/>
<dbReference type="InterPro" id="IPR006119">
    <property type="entry name" value="Resolv_N"/>
</dbReference>
<dbReference type="EMBL" id="CP036271">
    <property type="protein sequence ID" value="QDT52253.1"/>
    <property type="molecule type" value="Genomic_DNA"/>
</dbReference>
<organism evidence="2 3">
    <name type="scientific">Caulifigura coniformis</name>
    <dbReference type="NCBI Taxonomy" id="2527983"/>
    <lineage>
        <taxon>Bacteria</taxon>
        <taxon>Pseudomonadati</taxon>
        <taxon>Planctomycetota</taxon>
        <taxon>Planctomycetia</taxon>
        <taxon>Planctomycetales</taxon>
        <taxon>Planctomycetaceae</taxon>
        <taxon>Caulifigura</taxon>
    </lineage>
</organism>
<dbReference type="InterPro" id="IPR050639">
    <property type="entry name" value="SSR_resolvase"/>
</dbReference>
<reference evidence="2 3" key="1">
    <citation type="submission" date="2019-02" db="EMBL/GenBank/DDBJ databases">
        <title>Deep-cultivation of Planctomycetes and their phenomic and genomic characterization uncovers novel biology.</title>
        <authorList>
            <person name="Wiegand S."/>
            <person name="Jogler M."/>
            <person name="Boedeker C."/>
            <person name="Pinto D."/>
            <person name="Vollmers J."/>
            <person name="Rivas-Marin E."/>
            <person name="Kohn T."/>
            <person name="Peeters S.H."/>
            <person name="Heuer A."/>
            <person name="Rast P."/>
            <person name="Oberbeckmann S."/>
            <person name="Bunk B."/>
            <person name="Jeske O."/>
            <person name="Meyerdierks A."/>
            <person name="Storesund J.E."/>
            <person name="Kallscheuer N."/>
            <person name="Luecker S."/>
            <person name="Lage O.M."/>
            <person name="Pohl T."/>
            <person name="Merkel B.J."/>
            <person name="Hornburger P."/>
            <person name="Mueller R.-W."/>
            <person name="Bruemmer F."/>
            <person name="Labrenz M."/>
            <person name="Spormann A.M."/>
            <person name="Op den Camp H."/>
            <person name="Overmann J."/>
            <person name="Amann R."/>
            <person name="Jetten M.S.M."/>
            <person name="Mascher T."/>
            <person name="Medema M.H."/>
            <person name="Devos D.P."/>
            <person name="Kaster A.-K."/>
            <person name="Ovreas L."/>
            <person name="Rohde M."/>
            <person name="Galperin M.Y."/>
            <person name="Jogler C."/>
        </authorList>
    </citation>
    <scope>NUCLEOTIDE SEQUENCE [LARGE SCALE GENOMIC DNA]</scope>
    <source>
        <strain evidence="2 3">Pan44</strain>
    </source>
</reference>
<dbReference type="PANTHER" id="PTHR30461">
    <property type="entry name" value="DNA-INVERTASE FROM LAMBDOID PROPHAGE"/>
    <property type="match status" value="1"/>
</dbReference>
<evidence type="ECO:0000259" key="1">
    <source>
        <dbReference type="PROSITE" id="PS00028"/>
    </source>
</evidence>
<keyword evidence="3" id="KW-1185">Reference proteome</keyword>
<dbReference type="SMART" id="SM00857">
    <property type="entry name" value="Resolvase"/>
    <property type="match status" value="1"/>
</dbReference>
<dbReference type="SUPFAM" id="SSF53041">
    <property type="entry name" value="Resolvase-like"/>
    <property type="match status" value="1"/>
</dbReference>
<gene>
    <name evidence="2" type="ORF">Pan44_02620</name>
</gene>
<feature type="domain" description="C2H2-type" evidence="1">
    <location>
        <begin position="326"/>
        <end position="347"/>
    </location>
</feature>
<dbReference type="Pfam" id="PF00239">
    <property type="entry name" value="Resolvase"/>
    <property type="match status" value="1"/>
</dbReference>
<dbReference type="InParanoid" id="A0A517S830"/>
<dbReference type="KEGG" id="ccos:Pan44_02620"/>
<accession>A0A517S830</accession>
<evidence type="ECO:0000313" key="3">
    <source>
        <dbReference type="Proteomes" id="UP000315700"/>
    </source>
</evidence>
<protein>
    <recommendedName>
        <fullName evidence="1">C2H2-type domain-containing protein</fullName>
    </recommendedName>
</protein>
<dbReference type="Proteomes" id="UP000315700">
    <property type="component" value="Chromosome"/>
</dbReference>
<dbReference type="Pfam" id="PF13408">
    <property type="entry name" value="Zn_ribbon_recom"/>
    <property type="match status" value="1"/>
</dbReference>
<dbReference type="InterPro" id="IPR025827">
    <property type="entry name" value="Zn_ribbon_recom_dom"/>
</dbReference>
<proteinExistence type="predicted"/>
<sequence length="572" mass="64980">MTIWVHRERQVRIHAPNRSVSGHPTLPETLPPPPDTTVTTAVGKEWDVAKLRFGALIRVSTEKQEKLGESLRTQRADAERNVKDMGGTVAGWYGGQEHATPGFEKKELDRLILDATKGRFDAVIVAHADRWSRDNVKSKEGLQVLKKHRVRFFVGKFEYDLFNPTHQFFLGMTAEIGQLHASTQNQKSIENRIARAKRGLPTTGKLPYGRTFDRKSEKWGIDKEKQKVIAEAARRYLDGASMADLAKKYGMNHSNLHKVLMQRCGPEWEMEFTAPEFNIHEKVIVQIPQLLDAKTIKALKKRASANKTYLHQAANDRYLLSGFVFCEQCGYTLFGQTNHNGHRYYRHSRKDGALNCAYDPRPWVRADELEKAVVESLFRTFGNPVAVEKAIEEATPNLDKVRKVQQQIVEIDEDLKKIATGRDKVLDLVVNDAISDHDGQEKLRDLKSREARLKEERERLCTSIGSLPSADAVRDAAKRIAASFNDGYPTASESRMMHKITLANFDVERMSVEDRRSLVRSTFDGTLANGRPMGVYITAVEGEQDHRRKQWQFTLKGHVVDGITAVARRAYH</sequence>